<evidence type="ECO:0000313" key="2">
    <source>
        <dbReference type="Proteomes" id="UP000186922"/>
    </source>
</evidence>
<keyword evidence="2" id="KW-1185">Reference proteome</keyword>
<name>A0A1D1VY18_RAMVA</name>
<reference evidence="1 2" key="1">
    <citation type="journal article" date="2016" name="Nat. Commun.">
        <title>Extremotolerant tardigrade genome and improved radiotolerance of human cultured cells by tardigrade-unique protein.</title>
        <authorList>
            <person name="Hashimoto T."/>
            <person name="Horikawa D.D."/>
            <person name="Saito Y."/>
            <person name="Kuwahara H."/>
            <person name="Kozuka-Hata H."/>
            <person name="Shin-I T."/>
            <person name="Minakuchi Y."/>
            <person name="Ohishi K."/>
            <person name="Motoyama A."/>
            <person name="Aizu T."/>
            <person name="Enomoto A."/>
            <person name="Kondo K."/>
            <person name="Tanaka S."/>
            <person name="Hara Y."/>
            <person name="Koshikawa S."/>
            <person name="Sagara H."/>
            <person name="Miura T."/>
            <person name="Yokobori S."/>
            <person name="Miyagawa K."/>
            <person name="Suzuki Y."/>
            <person name="Kubo T."/>
            <person name="Oyama M."/>
            <person name="Kohara Y."/>
            <person name="Fujiyama A."/>
            <person name="Arakawa K."/>
            <person name="Katayama T."/>
            <person name="Toyoda A."/>
            <person name="Kunieda T."/>
        </authorList>
    </citation>
    <scope>NUCLEOTIDE SEQUENCE [LARGE SCALE GENOMIC DNA]</scope>
    <source>
        <strain evidence="1 2">YOKOZUNA-1</strain>
    </source>
</reference>
<proteinExistence type="predicted"/>
<gene>
    <name evidence="1" type="primary">RvY_16319-1</name>
    <name evidence="1" type="synonym">RvY_16319.1</name>
    <name evidence="1" type="ORF">RvY_16319</name>
</gene>
<dbReference type="Proteomes" id="UP000186922">
    <property type="component" value="Unassembled WGS sequence"/>
</dbReference>
<accession>A0A1D1VY18</accession>
<dbReference type="EMBL" id="BDGG01000013">
    <property type="protein sequence ID" value="GAV06305.1"/>
    <property type="molecule type" value="Genomic_DNA"/>
</dbReference>
<organism evidence="1 2">
    <name type="scientific">Ramazzottius varieornatus</name>
    <name type="common">Water bear</name>
    <name type="synonym">Tardigrade</name>
    <dbReference type="NCBI Taxonomy" id="947166"/>
    <lineage>
        <taxon>Eukaryota</taxon>
        <taxon>Metazoa</taxon>
        <taxon>Ecdysozoa</taxon>
        <taxon>Tardigrada</taxon>
        <taxon>Eutardigrada</taxon>
        <taxon>Parachela</taxon>
        <taxon>Hypsibioidea</taxon>
        <taxon>Ramazzottiidae</taxon>
        <taxon>Ramazzottius</taxon>
    </lineage>
</organism>
<comment type="caution">
    <text evidence="1">The sequence shown here is derived from an EMBL/GenBank/DDBJ whole genome shotgun (WGS) entry which is preliminary data.</text>
</comment>
<sequence length="82" mass="8984">MDNIWTEKDGTILEEIPEETNWSGREKMGLTGHVDLVEQLAAALVRKVSCTAVFMCNDVGMGPTLKWAVDPGRATPISPQQV</sequence>
<evidence type="ECO:0000313" key="1">
    <source>
        <dbReference type="EMBL" id="GAV06305.1"/>
    </source>
</evidence>
<protein>
    <submittedName>
        <fullName evidence="1">Uncharacterized protein</fullName>
    </submittedName>
</protein>
<dbReference type="AlphaFoldDB" id="A0A1D1VY18"/>